<dbReference type="GeneID" id="109461801"/>
<evidence type="ECO:0000313" key="5">
    <source>
        <dbReference type="Proteomes" id="UP000515135"/>
    </source>
</evidence>
<reference evidence="6" key="1">
    <citation type="submission" date="2025-08" db="UniProtKB">
        <authorList>
            <consortium name="RefSeq"/>
        </authorList>
    </citation>
    <scope>IDENTIFICATION</scope>
    <source>
        <tissue evidence="6">Gonad</tissue>
    </source>
</reference>
<feature type="region of interest" description="Disordered" evidence="4">
    <location>
        <begin position="532"/>
        <end position="558"/>
    </location>
</feature>
<organism evidence="5 6">
    <name type="scientific">Branchiostoma belcheri</name>
    <name type="common">Amphioxus</name>
    <dbReference type="NCBI Taxonomy" id="7741"/>
    <lineage>
        <taxon>Eukaryota</taxon>
        <taxon>Metazoa</taxon>
        <taxon>Chordata</taxon>
        <taxon>Cephalochordata</taxon>
        <taxon>Leptocardii</taxon>
        <taxon>Amphioxiformes</taxon>
        <taxon>Branchiostomatidae</taxon>
        <taxon>Branchiostoma</taxon>
    </lineage>
</organism>
<dbReference type="InterPro" id="IPR019139">
    <property type="entry name" value="LRRFIP1/2"/>
</dbReference>
<keyword evidence="5" id="KW-1185">Reference proteome</keyword>
<dbReference type="Proteomes" id="UP000515135">
    <property type="component" value="Unplaced"/>
</dbReference>
<dbReference type="GO" id="GO:0006355">
    <property type="term" value="P:regulation of DNA-templated transcription"/>
    <property type="evidence" value="ECO:0007669"/>
    <property type="project" value="InterPro"/>
</dbReference>
<feature type="compositionally biased region" description="Basic and acidic residues" evidence="4">
    <location>
        <begin position="230"/>
        <end position="244"/>
    </location>
</feature>
<evidence type="ECO:0000256" key="1">
    <source>
        <dbReference type="ARBA" id="ARBA00008275"/>
    </source>
</evidence>
<feature type="region of interest" description="Disordered" evidence="4">
    <location>
        <begin position="138"/>
        <end position="162"/>
    </location>
</feature>
<dbReference type="Pfam" id="PF09738">
    <property type="entry name" value="LRRFIP"/>
    <property type="match status" value="3"/>
</dbReference>
<feature type="coiled-coil region" evidence="3">
    <location>
        <begin position="582"/>
        <end position="665"/>
    </location>
</feature>
<name>A0A6P4YAF5_BRABE</name>
<evidence type="ECO:0000256" key="4">
    <source>
        <dbReference type="SAM" id="MobiDB-lite"/>
    </source>
</evidence>
<sequence>MIQPAGSTEVVTNQVVRMHYSLNQCKYLAFSSFVWTVEVYSKAEQRLAAKRAARAEARALRMQELERQQREKSFFDRGPVTGSEIFTRRPTTSSGAASTWDFVTRPPSSKYSSAGSDVYSMRSGRSSALSSRHSVSTSASLYEGSSSRGGGYRDSAYSSARDNDDWDVRSEVSWRGGQGYLKVYKEPAPRTTSAASDIFSWKGARNRPWDAYSSASQIPPVQRWGSAEDLSSRRSDRSSSDSSRRSSYGSLSGSEIYIGSISEDAEGDELGTNDKARRGAGGSVLSFASLSALGGSSSRRGSDDDAGSSSSEASIRELKALQDALFDVEQKYMTDLKVLKDALSESEEKYKKAMVSNAQLDNEKTTLQYQVDILKDKLEIQEESMNELQREYKEKCRELERQKHAYGILEHNVAELKEALRQRDELIEEHGLRPLLEQGLVLVGTANGEAETGEKKTKVALVTPEAAQMLEQAGEGTLDLKALQAKKQGPVQSQPNTEYAMAMFYDERLKRMAEEKEDLVDQIRRLKLELEEEKERTKALQSKANRTAEANGPDMELLDIQTETGERGKERGLKSGEASKQVNNYKFRLQKAEQDLAAMEGNIQRLEGQVNRYRVAAEGAEKKEDELKTEKRKLERELRKSQDMVQELQESNSSLERRIEKIKSFYQHRGHNVAIGERQSGGAGHDE</sequence>
<dbReference type="Gene3D" id="1.20.5.4090">
    <property type="match status" value="1"/>
</dbReference>
<feature type="coiled-coil region" evidence="3">
    <location>
        <begin position="343"/>
        <end position="429"/>
    </location>
</feature>
<feature type="region of interest" description="Disordered" evidence="4">
    <location>
        <begin position="211"/>
        <end position="251"/>
    </location>
</feature>
<evidence type="ECO:0000313" key="6">
    <source>
        <dbReference type="RefSeq" id="XP_019613766.1"/>
    </source>
</evidence>
<evidence type="ECO:0000256" key="2">
    <source>
        <dbReference type="ARBA" id="ARBA00023054"/>
    </source>
</evidence>
<dbReference type="KEGG" id="bbel:109461801"/>
<dbReference type="PANTHER" id="PTHR19212:SF0">
    <property type="entry name" value="LD07988P"/>
    <property type="match status" value="1"/>
</dbReference>
<dbReference type="PANTHER" id="PTHR19212">
    <property type="entry name" value="LEUCINE RICH REPEAT IN FLII INTERACTING PROTEIN"/>
    <property type="match status" value="1"/>
</dbReference>
<accession>A0A6P4YAF5</accession>
<gene>
    <name evidence="6" type="primary">LOC109461801</name>
</gene>
<proteinExistence type="inferred from homology"/>
<dbReference type="RefSeq" id="XP_019613766.1">
    <property type="nucleotide sequence ID" value="XM_019758207.1"/>
</dbReference>
<evidence type="ECO:0000256" key="3">
    <source>
        <dbReference type="SAM" id="Coils"/>
    </source>
</evidence>
<comment type="similarity">
    <text evidence="1">Belongs to the LRRFIP family.</text>
</comment>
<keyword evidence="2 3" id="KW-0175">Coiled coil</keyword>
<dbReference type="AlphaFoldDB" id="A0A6P4YAF5"/>
<dbReference type="OrthoDB" id="10028421at2759"/>
<protein>
    <submittedName>
        <fullName evidence="6">Leucine-rich repeat flightless-interacting protein 2-like isoform X1</fullName>
    </submittedName>
</protein>